<evidence type="ECO:0000256" key="5">
    <source>
        <dbReference type="ARBA" id="ARBA00022692"/>
    </source>
</evidence>
<gene>
    <name evidence="10" type="ORF">HNP71_000949</name>
</gene>
<dbReference type="AlphaFoldDB" id="A0A840V9S4"/>
<dbReference type="GO" id="GO:0005886">
    <property type="term" value="C:plasma membrane"/>
    <property type="evidence" value="ECO:0007669"/>
    <property type="project" value="UniProtKB-SubCell"/>
</dbReference>
<dbReference type="InterPro" id="IPR050297">
    <property type="entry name" value="LipidA_mod_glycosyltrf_83"/>
</dbReference>
<evidence type="ECO:0000256" key="7">
    <source>
        <dbReference type="ARBA" id="ARBA00023136"/>
    </source>
</evidence>
<dbReference type="PANTHER" id="PTHR33908">
    <property type="entry name" value="MANNOSYLTRANSFERASE YKCB-RELATED"/>
    <property type="match status" value="1"/>
</dbReference>
<protein>
    <submittedName>
        <fullName evidence="10">4-amino-4-deoxy-L-arabinose transferase-like glycosyltransferase</fullName>
    </submittedName>
</protein>
<keyword evidence="11" id="KW-1185">Reference proteome</keyword>
<dbReference type="PANTHER" id="PTHR33908:SF11">
    <property type="entry name" value="MEMBRANE PROTEIN"/>
    <property type="match status" value="1"/>
</dbReference>
<comment type="caution">
    <text evidence="10">The sequence shown here is derived from an EMBL/GenBank/DDBJ whole genome shotgun (WGS) entry which is preliminary data.</text>
</comment>
<keyword evidence="6 8" id="KW-1133">Transmembrane helix</keyword>
<dbReference type="GO" id="GO:0009103">
    <property type="term" value="P:lipopolysaccharide biosynthetic process"/>
    <property type="evidence" value="ECO:0007669"/>
    <property type="project" value="UniProtKB-ARBA"/>
</dbReference>
<sequence length="461" mass="49947">MRLGLAALLVLTALRLALAARLPLVPDEAYYFLWSTHLQPGYFDHPPMVALWIRAGTALFGPSPLGVRLLGPLSTLAGSLLLWDAAERLFPGRRAGLTAAACLNATLLFGAGAVLMTPDTPLLFFWSAGIWAMARLISSGKPGWWLAAGLAAGLALLSKYTGLLFILAVFGWVLAGRRERRWLRTPWPWAAAVLAVLVFAPDIAWNAANGWVSYLKQGGREAGFQPGRALGFVASLLGSQFFLFTPVIAVLAVRGVWGLRHDDTPGSRLLLWLTLLPGAVLLEHVLSQRVEGNWVAVLYPSACIAIGTLPAALLARWRKPAVVLGFGITGLVYVQALAAPLPIPPRMDTAALQMAGWPQFGAQLAALHPDFIVADDYATAAALAYYAPPGLRVVGFEPRWSYFDWQPASLYGEAGIMITHRPHAPCEQIGTLTRERDGKPVQTYRLCKYIALLPGTWLPRP</sequence>
<evidence type="ECO:0000259" key="9">
    <source>
        <dbReference type="Pfam" id="PF13231"/>
    </source>
</evidence>
<keyword evidence="4 10" id="KW-0808">Transferase</keyword>
<keyword evidence="2" id="KW-1003">Cell membrane</keyword>
<keyword evidence="5 8" id="KW-0812">Transmembrane</keyword>
<feature type="transmembrane region" description="Helical" evidence="8">
    <location>
        <begin position="294"/>
        <end position="315"/>
    </location>
</feature>
<feature type="transmembrane region" description="Helical" evidence="8">
    <location>
        <begin position="95"/>
        <end position="116"/>
    </location>
</feature>
<evidence type="ECO:0000256" key="8">
    <source>
        <dbReference type="SAM" id="Phobius"/>
    </source>
</evidence>
<evidence type="ECO:0000313" key="11">
    <source>
        <dbReference type="Proteomes" id="UP000553706"/>
    </source>
</evidence>
<proteinExistence type="predicted"/>
<feature type="domain" description="Glycosyltransferase RgtA/B/C/D-like" evidence="9">
    <location>
        <begin position="44"/>
        <end position="205"/>
    </location>
</feature>
<feature type="transmembrane region" description="Helical" evidence="8">
    <location>
        <begin position="321"/>
        <end position="343"/>
    </location>
</feature>
<evidence type="ECO:0000256" key="2">
    <source>
        <dbReference type="ARBA" id="ARBA00022475"/>
    </source>
</evidence>
<evidence type="ECO:0000313" key="10">
    <source>
        <dbReference type="EMBL" id="MBB5372698.1"/>
    </source>
</evidence>
<accession>A0A840V9S4</accession>
<feature type="transmembrane region" description="Helical" evidence="8">
    <location>
        <begin position="187"/>
        <end position="208"/>
    </location>
</feature>
<dbReference type="Pfam" id="PF13231">
    <property type="entry name" value="PMT_2"/>
    <property type="match status" value="1"/>
</dbReference>
<evidence type="ECO:0000256" key="4">
    <source>
        <dbReference type="ARBA" id="ARBA00022679"/>
    </source>
</evidence>
<dbReference type="InterPro" id="IPR038731">
    <property type="entry name" value="RgtA/B/C-like"/>
</dbReference>
<dbReference type="Proteomes" id="UP000553706">
    <property type="component" value="Unassembled WGS sequence"/>
</dbReference>
<feature type="transmembrane region" description="Helical" evidence="8">
    <location>
        <begin position="65"/>
        <end position="83"/>
    </location>
</feature>
<keyword evidence="3" id="KW-0328">Glycosyltransferase</keyword>
<name>A0A840V9S4_9PROT</name>
<organism evidence="10 11">
    <name type="scientific">Acidocella aromatica</name>
    <dbReference type="NCBI Taxonomy" id="1303579"/>
    <lineage>
        <taxon>Bacteria</taxon>
        <taxon>Pseudomonadati</taxon>
        <taxon>Pseudomonadota</taxon>
        <taxon>Alphaproteobacteria</taxon>
        <taxon>Acetobacterales</taxon>
        <taxon>Acidocellaceae</taxon>
        <taxon>Acidocella</taxon>
    </lineage>
</organism>
<evidence type="ECO:0000256" key="6">
    <source>
        <dbReference type="ARBA" id="ARBA00022989"/>
    </source>
</evidence>
<feature type="transmembrane region" description="Helical" evidence="8">
    <location>
        <begin position="145"/>
        <end position="175"/>
    </location>
</feature>
<feature type="transmembrane region" description="Helical" evidence="8">
    <location>
        <begin position="229"/>
        <end position="257"/>
    </location>
</feature>
<reference evidence="10 11" key="1">
    <citation type="submission" date="2020-08" db="EMBL/GenBank/DDBJ databases">
        <title>Genomic Encyclopedia of Type Strains, Phase IV (KMG-IV): sequencing the most valuable type-strain genomes for metagenomic binning, comparative biology and taxonomic classification.</title>
        <authorList>
            <person name="Goeker M."/>
        </authorList>
    </citation>
    <scope>NUCLEOTIDE SEQUENCE [LARGE SCALE GENOMIC DNA]</scope>
    <source>
        <strain evidence="10 11">DSM 27026</strain>
    </source>
</reference>
<feature type="transmembrane region" description="Helical" evidence="8">
    <location>
        <begin position="269"/>
        <end position="287"/>
    </location>
</feature>
<dbReference type="RefSeq" id="WP_183265728.1">
    <property type="nucleotide sequence ID" value="NZ_JACHFJ010000003.1"/>
</dbReference>
<dbReference type="EMBL" id="JACHFJ010000003">
    <property type="protein sequence ID" value="MBB5372698.1"/>
    <property type="molecule type" value="Genomic_DNA"/>
</dbReference>
<keyword evidence="7 8" id="KW-0472">Membrane</keyword>
<comment type="subcellular location">
    <subcellularLocation>
        <location evidence="1">Cell membrane</location>
        <topology evidence="1">Multi-pass membrane protein</topology>
    </subcellularLocation>
</comment>
<evidence type="ECO:0000256" key="1">
    <source>
        <dbReference type="ARBA" id="ARBA00004651"/>
    </source>
</evidence>
<dbReference type="GO" id="GO:0016763">
    <property type="term" value="F:pentosyltransferase activity"/>
    <property type="evidence" value="ECO:0007669"/>
    <property type="project" value="TreeGrafter"/>
</dbReference>
<evidence type="ECO:0000256" key="3">
    <source>
        <dbReference type="ARBA" id="ARBA00022676"/>
    </source>
</evidence>